<gene>
    <name evidence="1" type="ORF">SAMN05421578_1468</name>
</gene>
<name>A0ABY1KET4_9BACL</name>
<comment type="caution">
    <text evidence="1">The sequence shown here is derived from an EMBL/GenBank/DDBJ whole genome shotgun (WGS) entry which is preliminary data.</text>
</comment>
<dbReference type="Gene3D" id="3.40.50.1000">
    <property type="entry name" value="HAD superfamily/HAD-like"/>
    <property type="match status" value="1"/>
</dbReference>
<sequence>MKYSTLVLDLDGTLLNSKKEVSKRNLEAVLSCYQRGMRIIFATARPPRAVNWFLPKVLLDIGSFVYYNGAQVLCKKSKIEFSESIPVNVPSEILDYCLQHDPLIELSMEVNDEWFSLIELDYITSMNARSNPIVKPLNEMKQYEATKILISGNNHITGLFTKFGDKTNIITTDNNQLIQIMPLLASKESAIIKLCNLYNVELDSVIVFGDDHNDIGLFKKAGYSIAMANAIEELKEIADEVTDSNDHDGVAVSLERMCG</sequence>
<keyword evidence="1" id="KW-0378">Hydrolase</keyword>
<organism evidence="1 2">
    <name type="scientific">Paenibacillus macquariensis</name>
    <dbReference type="NCBI Taxonomy" id="948756"/>
    <lineage>
        <taxon>Bacteria</taxon>
        <taxon>Bacillati</taxon>
        <taxon>Bacillota</taxon>
        <taxon>Bacilli</taxon>
        <taxon>Bacillales</taxon>
        <taxon>Paenibacillaceae</taxon>
        <taxon>Paenibacillus</taxon>
    </lineage>
</organism>
<dbReference type="EMBL" id="FTNK01000046">
    <property type="protein sequence ID" value="SIR72179.1"/>
    <property type="molecule type" value="Genomic_DNA"/>
</dbReference>
<dbReference type="Pfam" id="PF08282">
    <property type="entry name" value="Hydrolase_3"/>
    <property type="match status" value="1"/>
</dbReference>
<dbReference type="PANTHER" id="PTHR10000">
    <property type="entry name" value="PHOSPHOSERINE PHOSPHATASE"/>
    <property type="match status" value="1"/>
</dbReference>
<dbReference type="InterPro" id="IPR006379">
    <property type="entry name" value="HAD-SF_hydro_IIB"/>
</dbReference>
<protein>
    <submittedName>
        <fullName evidence="1">Cof subfamily of IIB subfamily of haloacid dehalogenase superfamily/HAD-superfamily hydrolase, subfamily IIB</fullName>
    </submittedName>
</protein>
<dbReference type="InterPro" id="IPR036412">
    <property type="entry name" value="HAD-like_sf"/>
</dbReference>
<dbReference type="PANTHER" id="PTHR10000:SF8">
    <property type="entry name" value="HAD SUPERFAMILY HYDROLASE-LIKE, TYPE 3"/>
    <property type="match status" value="1"/>
</dbReference>
<dbReference type="NCBIfam" id="TIGR00099">
    <property type="entry name" value="Cof-subfamily"/>
    <property type="match status" value="1"/>
</dbReference>
<dbReference type="NCBIfam" id="TIGR01484">
    <property type="entry name" value="HAD-SF-IIB"/>
    <property type="match status" value="1"/>
</dbReference>
<evidence type="ECO:0000313" key="2">
    <source>
        <dbReference type="Proteomes" id="UP000186666"/>
    </source>
</evidence>
<dbReference type="CDD" id="cd07516">
    <property type="entry name" value="HAD_Pase"/>
    <property type="match status" value="1"/>
</dbReference>
<proteinExistence type="predicted"/>
<keyword evidence="2" id="KW-1185">Reference proteome</keyword>
<dbReference type="InterPro" id="IPR023214">
    <property type="entry name" value="HAD_sf"/>
</dbReference>
<dbReference type="RefSeq" id="WP_068592418.1">
    <property type="nucleotide sequence ID" value="NZ_FTNK01000046.1"/>
</dbReference>
<dbReference type="Gene3D" id="3.30.1240.10">
    <property type="match status" value="1"/>
</dbReference>
<accession>A0ABY1KET4</accession>
<dbReference type="Proteomes" id="UP000186666">
    <property type="component" value="Unassembled WGS sequence"/>
</dbReference>
<dbReference type="SUPFAM" id="SSF56784">
    <property type="entry name" value="HAD-like"/>
    <property type="match status" value="1"/>
</dbReference>
<evidence type="ECO:0000313" key="1">
    <source>
        <dbReference type="EMBL" id="SIR72179.1"/>
    </source>
</evidence>
<dbReference type="GO" id="GO:0016787">
    <property type="term" value="F:hydrolase activity"/>
    <property type="evidence" value="ECO:0007669"/>
    <property type="project" value="UniProtKB-KW"/>
</dbReference>
<reference evidence="1 2" key="1">
    <citation type="submission" date="2017-01" db="EMBL/GenBank/DDBJ databases">
        <authorList>
            <person name="Varghese N."/>
            <person name="Submissions S."/>
        </authorList>
    </citation>
    <scope>NUCLEOTIDE SEQUENCE [LARGE SCALE GENOMIC DNA]</scope>
    <source>
        <strain evidence="1 2">ATCC 23464</strain>
    </source>
</reference>
<dbReference type="InterPro" id="IPR000150">
    <property type="entry name" value="Cof"/>
</dbReference>